<feature type="region of interest" description="Disordered" evidence="4">
    <location>
        <begin position="62"/>
        <end position="109"/>
    </location>
</feature>
<name>A0ABY8ESP7_MALFU</name>
<comment type="similarity">
    <text evidence="2">Belongs to the TLS1 family.</text>
</comment>
<dbReference type="InterPro" id="IPR010756">
    <property type="entry name" value="Tls1-like"/>
</dbReference>
<dbReference type="PANTHER" id="PTHR13486">
    <property type="entry name" value="TELOMERE LENGTH AND SILENCING PROTEIN 1 TLS1 FAMILY MEMBER"/>
    <property type="match status" value="1"/>
</dbReference>
<protein>
    <recommendedName>
        <fullName evidence="7">Hepatocellular carcinoma-associated antigen 59</fullName>
    </recommendedName>
</protein>
<evidence type="ECO:0000256" key="3">
    <source>
        <dbReference type="ARBA" id="ARBA00023242"/>
    </source>
</evidence>
<feature type="compositionally biased region" description="Low complexity" evidence="4">
    <location>
        <begin position="242"/>
        <end position="256"/>
    </location>
</feature>
<evidence type="ECO:0000313" key="5">
    <source>
        <dbReference type="EMBL" id="WFD48079.1"/>
    </source>
</evidence>
<dbReference type="Pfam" id="PF07052">
    <property type="entry name" value="Hep_59"/>
    <property type="match status" value="1"/>
</dbReference>
<keyword evidence="3" id="KW-0539">Nucleus</keyword>
<comment type="subcellular location">
    <subcellularLocation>
        <location evidence="1">Nucleus</location>
    </subcellularLocation>
</comment>
<dbReference type="Proteomes" id="UP000818624">
    <property type="component" value="Chromosome 3"/>
</dbReference>
<keyword evidence="6" id="KW-1185">Reference proteome</keyword>
<proteinExistence type="inferred from homology"/>
<reference evidence="5 6" key="1">
    <citation type="journal article" date="2020" name="Elife">
        <title>Loss of centromere function drives karyotype evolution in closely related Malassezia species.</title>
        <authorList>
            <person name="Sankaranarayanan S.R."/>
            <person name="Ianiri G."/>
            <person name="Coelho M.A."/>
            <person name="Reza M.H."/>
            <person name="Thimmappa B.C."/>
            <person name="Ganguly P."/>
            <person name="Vadnala R.N."/>
            <person name="Sun S."/>
            <person name="Siddharthan R."/>
            <person name="Tellgren-Roth C."/>
            <person name="Dawson T.L."/>
            <person name="Heitman J."/>
            <person name="Sanyal K."/>
        </authorList>
    </citation>
    <scope>NUCLEOTIDE SEQUENCE [LARGE SCALE GENOMIC DNA]</scope>
    <source>
        <strain evidence="5">CBS14141</strain>
    </source>
</reference>
<dbReference type="PANTHER" id="PTHR13486:SF2">
    <property type="entry name" value="SPLICING FACTOR C9ORF78"/>
    <property type="match status" value="1"/>
</dbReference>
<gene>
    <name evidence="5" type="ORF">GLX27_002746</name>
</gene>
<feature type="region of interest" description="Disordered" evidence="4">
    <location>
        <begin position="25"/>
        <end position="49"/>
    </location>
</feature>
<evidence type="ECO:0000313" key="6">
    <source>
        <dbReference type="Proteomes" id="UP000818624"/>
    </source>
</evidence>
<organism evidence="5 6">
    <name type="scientific">Malassezia furfur</name>
    <name type="common">Pityriasis versicolor infection agent</name>
    <name type="synonym">Pityrosporum furfur</name>
    <dbReference type="NCBI Taxonomy" id="55194"/>
    <lineage>
        <taxon>Eukaryota</taxon>
        <taxon>Fungi</taxon>
        <taxon>Dikarya</taxon>
        <taxon>Basidiomycota</taxon>
        <taxon>Ustilaginomycotina</taxon>
        <taxon>Malasseziomycetes</taxon>
        <taxon>Malasseziales</taxon>
        <taxon>Malasseziaceae</taxon>
        <taxon>Malassezia</taxon>
    </lineage>
</organism>
<accession>A0ABY8ESP7</accession>
<feature type="region of interest" description="Disordered" evidence="4">
    <location>
        <begin position="221"/>
        <end position="302"/>
    </location>
</feature>
<evidence type="ECO:0000256" key="2">
    <source>
        <dbReference type="ARBA" id="ARBA00007643"/>
    </source>
</evidence>
<feature type="region of interest" description="Disordered" evidence="4">
    <location>
        <begin position="163"/>
        <end position="183"/>
    </location>
</feature>
<sequence>MADEDAAPSDTPVFKKRHVGARAKVVSLRSETEPDNDTEGRPKDGPSVDDLVAVRGMLRKPTGIELSQLNRGSKVSGKRALRDDGPPESHTNAAHRLASKNHFQAESRAVDVDKHMMDYIESEMRKRSMKGAGEPRADLERRVQNPADELFGVAEKYRRLQEEAQQLVPTKRSKPSSEGGSTLSAAMLSKVPEVDLGVNVRLQNIEATEKAKRALMEMRASMSDARKEDTPVMPFFRRGPRAASAAPTPTAQQEAALLRDARREAQGLPPASPPPPPRVHRERASDVKVYNQFRNRQQRHRR</sequence>
<dbReference type="EMBL" id="CP046236">
    <property type="protein sequence ID" value="WFD48079.1"/>
    <property type="molecule type" value="Genomic_DNA"/>
</dbReference>
<evidence type="ECO:0000256" key="4">
    <source>
        <dbReference type="SAM" id="MobiDB-lite"/>
    </source>
</evidence>
<evidence type="ECO:0000256" key="1">
    <source>
        <dbReference type="ARBA" id="ARBA00004123"/>
    </source>
</evidence>
<evidence type="ECO:0008006" key="7">
    <source>
        <dbReference type="Google" id="ProtNLM"/>
    </source>
</evidence>